<dbReference type="KEGG" id="hro:HELRODRAFT_167926"/>
<dbReference type="CTD" id="20202140"/>
<dbReference type="Proteomes" id="UP000015101">
    <property type="component" value="Unassembled WGS sequence"/>
</dbReference>
<name>T1EZZ0_HELRO</name>
<dbReference type="AlphaFoldDB" id="T1EZZ0"/>
<evidence type="ECO:0000313" key="2">
    <source>
        <dbReference type="EMBL" id="ESO10078.1"/>
    </source>
</evidence>
<dbReference type="EMBL" id="KB095905">
    <property type="protein sequence ID" value="ESO10078.1"/>
    <property type="molecule type" value="Genomic_DNA"/>
</dbReference>
<feature type="region of interest" description="Disordered" evidence="1">
    <location>
        <begin position="144"/>
        <end position="167"/>
    </location>
</feature>
<dbReference type="EnsemblMetazoa" id="HelroT167926">
    <property type="protein sequence ID" value="HelroP167926"/>
    <property type="gene ID" value="HelroG167926"/>
</dbReference>
<reference evidence="2 4" key="2">
    <citation type="journal article" date="2013" name="Nature">
        <title>Insights into bilaterian evolution from three spiralian genomes.</title>
        <authorList>
            <person name="Simakov O."/>
            <person name="Marletaz F."/>
            <person name="Cho S.J."/>
            <person name="Edsinger-Gonzales E."/>
            <person name="Havlak P."/>
            <person name="Hellsten U."/>
            <person name="Kuo D.H."/>
            <person name="Larsson T."/>
            <person name="Lv J."/>
            <person name="Arendt D."/>
            <person name="Savage R."/>
            <person name="Osoegawa K."/>
            <person name="de Jong P."/>
            <person name="Grimwood J."/>
            <person name="Chapman J.A."/>
            <person name="Shapiro H."/>
            <person name="Aerts A."/>
            <person name="Otillar R.P."/>
            <person name="Terry A.Y."/>
            <person name="Boore J.L."/>
            <person name="Grigoriev I.V."/>
            <person name="Lindberg D.R."/>
            <person name="Seaver E.C."/>
            <person name="Weisblat D.A."/>
            <person name="Putnam N.H."/>
            <person name="Rokhsar D.S."/>
        </authorList>
    </citation>
    <scope>NUCLEOTIDE SEQUENCE</scope>
</reference>
<gene>
    <name evidence="3" type="primary">20202140</name>
    <name evidence="2" type="ORF">HELRODRAFT_167926</name>
</gene>
<reference evidence="3" key="3">
    <citation type="submission" date="2015-06" db="UniProtKB">
        <authorList>
            <consortium name="EnsemblMetazoa"/>
        </authorList>
    </citation>
    <scope>IDENTIFICATION</scope>
</reference>
<evidence type="ECO:0000313" key="4">
    <source>
        <dbReference type="Proteomes" id="UP000015101"/>
    </source>
</evidence>
<dbReference type="GeneID" id="20202140"/>
<dbReference type="EMBL" id="AMQM01002869">
    <property type="status" value="NOT_ANNOTATED_CDS"/>
    <property type="molecule type" value="Genomic_DNA"/>
</dbReference>
<keyword evidence="4" id="KW-1185">Reference proteome</keyword>
<organism evidence="3 4">
    <name type="scientific">Helobdella robusta</name>
    <name type="common">Californian leech</name>
    <dbReference type="NCBI Taxonomy" id="6412"/>
    <lineage>
        <taxon>Eukaryota</taxon>
        <taxon>Metazoa</taxon>
        <taxon>Spiralia</taxon>
        <taxon>Lophotrochozoa</taxon>
        <taxon>Annelida</taxon>
        <taxon>Clitellata</taxon>
        <taxon>Hirudinea</taxon>
        <taxon>Rhynchobdellida</taxon>
        <taxon>Glossiphoniidae</taxon>
        <taxon>Helobdella</taxon>
    </lineage>
</organism>
<evidence type="ECO:0000313" key="3">
    <source>
        <dbReference type="EnsemblMetazoa" id="HelroP167926"/>
    </source>
</evidence>
<dbReference type="InParanoid" id="T1EZZ0"/>
<protein>
    <submittedName>
        <fullName evidence="2 3">Uncharacterized protein</fullName>
    </submittedName>
</protein>
<dbReference type="HOGENOM" id="CLU_1403873_0_0_1"/>
<reference evidence="4" key="1">
    <citation type="submission" date="2012-12" db="EMBL/GenBank/DDBJ databases">
        <authorList>
            <person name="Hellsten U."/>
            <person name="Grimwood J."/>
            <person name="Chapman J.A."/>
            <person name="Shapiro H."/>
            <person name="Aerts A."/>
            <person name="Otillar R.P."/>
            <person name="Terry A.Y."/>
            <person name="Boore J.L."/>
            <person name="Simakov O."/>
            <person name="Marletaz F."/>
            <person name="Cho S.-J."/>
            <person name="Edsinger-Gonzales E."/>
            <person name="Havlak P."/>
            <person name="Kuo D.-H."/>
            <person name="Larsson T."/>
            <person name="Lv J."/>
            <person name="Arendt D."/>
            <person name="Savage R."/>
            <person name="Osoegawa K."/>
            <person name="de Jong P."/>
            <person name="Lindberg D.R."/>
            <person name="Seaver E.C."/>
            <person name="Weisblat D.A."/>
            <person name="Putnam N.H."/>
            <person name="Grigoriev I.V."/>
            <person name="Rokhsar D.S."/>
        </authorList>
    </citation>
    <scope>NUCLEOTIDE SEQUENCE</scope>
</reference>
<accession>T1EZZ0</accession>
<sequence>MDSSNDYIYINKRTLSRHIKRKVEDFFNKIPMEETNVASLVDQNNKQDFTTRNINNIDANENYERYNDQLEESFSLPSKILKFQDTDNANDKSSSLFNSESSDNTEISSLLTSTSSSSNLRTFKEHLATWAVQYVEKVKEIKAPTPPMSLTGMPSAQGTSKNKRPSEVIYSSVCKRQKISNKVSNTNSYTSHDL</sequence>
<evidence type="ECO:0000256" key="1">
    <source>
        <dbReference type="SAM" id="MobiDB-lite"/>
    </source>
</evidence>
<proteinExistence type="predicted"/>
<dbReference type="RefSeq" id="XP_009011892.1">
    <property type="nucleotide sequence ID" value="XM_009013644.1"/>
</dbReference>